<evidence type="ECO:0008006" key="4">
    <source>
        <dbReference type="Google" id="ProtNLM"/>
    </source>
</evidence>
<dbReference type="GO" id="GO:0003677">
    <property type="term" value="F:DNA binding"/>
    <property type="evidence" value="ECO:0007669"/>
    <property type="project" value="InterPro"/>
</dbReference>
<proteinExistence type="predicted"/>
<evidence type="ECO:0000313" key="2">
    <source>
        <dbReference type="EMBL" id="RTZ80997.1"/>
    </source>
</evidence>
<dbReference type="InterPro" id="IPR011010">
    <property type="entry name" value="DNA_brk_join_enz"/>
</dbReference>
<organism evidence="2 3">
    <name type="scientific">SAR324 cluster bacterium</name>
    <dbReference type="NCBI Taxonomy" id="2024889"/>
    <lineage>
        <taxon>Bacteria</taxon>
        <taxon>Deltaproteobacteria</taxon>
        <taxon>SAR324 cluster</taxon>
    </lineage>
</organism>
<dbReference type="GO" id="GO:0006310">
    <property type="term" value="P:DNA recombination"/>
    <property type="evidence" value="ECO:0007669"/>
    <property type="project" value="UniProtKB-KW"/>
</dbReference>
<dbReference type="SUPFAM" id="SSF56349">
    <property type="entry name" value="DNA breaking-rejoining enzymes"/>
    <property type="match status" value="1"/>
</dbReference>
<gene>
    <name evidence="2" type="ORF">DSY98_03430</name>
</gene>
<evidence type="ECO:0000256" key="1">
    <source>
        <dbReference type="ARBA" id="ARBA00023172"/>
    </source>
</evidence>
<dbReference type="Proteomes" id="UP000286732">
    <property type="component" value="Unassembled WGS sequence"/>
</dbReference>
<dbReference type="Gene3D" id="1.10.443.10">
    <property type="entry name" value="Intergrase catalytic core"/>
    <property type="match status" value="1"/>
</dbReference>
<evidence type="ECO:0000313" key="3">
    <source>
        <dbReference type="Proteomes" id="UP000286732"/>
    </source>
</evidence>
<reference evidence="2 3" key="1">
    <citation type="submission" date="2018-06" db="EMBL/GenBank/DDBJ databases">
        <title>Combined omics and stable isotope probing to characterize newly discovered Mariana Back-Arc vent microbial communities.</title>
        <authorList>
            <person name="Trembath-Reichert E."/>
            <person name="Huber J.A."/>
        </authorList>
    </citation>
    <scope>NUCLEOTIDE SEQUENCE [LARGE SCALE GENOMIC DNA]</scope>
    <source>
        <strain evidence="2">MAG 63_2</strain>
    </source>
</reference>
<keyword evidence="1" id="KW-0233">DNA recombination</keyword>
<dbReference type="EMBL" id="QNZM01000131">
    <property type="protein sequence ID" value="RTZ80997.1"/>
    <property type="molecule type" value="Genomic_DNA"/>
</dbReference>
<dbReference type="GO" id="GO:0015074">
    <property type="term" value="P:DNA integration"/>
    <property type="evidence" value="ECO:0007669"/>
    <property type="project" value="InterPro"/>
</dbReference>
<protein>
    <recommendedName>
        <fullName evidence="4">Integrase</fullName>
    </recommendedName>
</protein>
<comment type="caution">
    <text evidence="2">The sequence shown here is derived from an EMBL/GenBank/DDBJ whole genome shotgun (WGS) entry which is preliminary data.</text>
</comment>
<name>A0A432GBG1_9DELT</name>
<accession>A0A432GBG1</accession>
<dbReference type="AlphaFoldDB" id="A0A432GBG1"/>
<sequence length="169" mass="20614">MTNKEKPFVGEFKEMPESFIIFKRNLGYKYITEAERDRLRRFSEYTVNQGIEHKYLSKELVFGWTARNKNETVKTWEHRLSSLRQFALYLQSQGYEAFIPPKKYKVRRKEYIPYIFTHKEIDRFFQAVDTILPTFRSNKHESYPLLFRLLYCCGLRISEVEKWQSKEVR</sequence>
<dbReference type="InterPro" id="IPR013762">
    <property type="entry name" value="Integrase-like_cat_sf"/>
</dbReference>